<dbReference type="Pfam" id="PF00375">
    <property type="entry name" value="SDF"/>
    <property type="match status" value="1"/>
</dbReference>
<comment type="caution">
    <text evidence="7">The sequence shown here is derived from an EMBL/GenBank/DDBJ whole genome shotgun (WGS) entry which is preliminary data.</text>
</comment>
<evidence type="ECO:0000256" key="4">
    <source>
        <dbReference type="ARBA" id="ARBA00022989"/>
    </source>
</evidence>
<dbReference type="EMBL" id="CAJHNH020002974">
    <property type="protein sequence ID" value="CAG5128204.1"/>
    <property type="molecule type" value="Genomic_DNA"/>
</dbReference>
<keyword evidence="3 6" id="KW-0812">Transmembrane</keyword>
<dbReference type="OrthoDB" id="5877963at2759"/>
<comment type="subcellular location">
    <subcellularLocation>
        <location evidence="1 6">Membrane</location>
        <topology evidence="1 6">Multi-pass membrane protein</topology>
    </subcellularLocation>
</comment>
<dbReference type="PRINTS" id="PR00173">
    <property type="entry name" value="EDTRNSPORT"/>
</dbReference>
<protein>
    <recommendedName>
        <fullName evidence="6">Amino acid transporter</fullName>
    </recommendedName>
</protein>
<dbReference type="PANTHER" id="PTHR11958">
    <property type="entry name" value="SODIUM/DICARBOXYLATE SYMPORTER-RELATED"/>
    <property type="match status" value="1"/>
</dbReference>
<sequence length="483" mass="52191">SEWPSVKLLPRLTTNEISSNPGRQHKCLRWLKTNLFLLLTFAGIITGLILGLTVRIARPGTDTLLWIGMPGELYMRILQAMILPLIICTVIDGTANTDPKSNGRIGLVTMTYIMVTNILGVVVGISLCLAISPVVPDTRNLRTVDIFADFIRNIFPDNIVAATMLMAQTKYTQKEVLVQTNLSGLVANTTSVQLIRSMTTVPSTNLLGLLVISASIGIAASQVGEQARPFIDFFSAGARIIYKLFNWAKWSTPVGVASLIAHALIKVGNIQTAFSSVGMFLTTTIGGCLIYQWVVLPIILLAVTRRNPLTFMTHAAKPCLLAFGPASSTIPLPEMIRVSEEVYGVDPRVAGFTLPFCVTLNRDASCLFIAITCLFVAQFEGADLGTGDVFIIAILTTMSSLAIPAVPSSSVVAILIILSSLGISTTSIGLVMAVEWLNDRVRTTTNVSSHMVAALVTWRFCRASMSKSVPVAEVRVFRDAEDL</sequence>
<reference evidence="7" key="1">
    <citation type="submission" date="2021-04" db="EMBL/GenBank/DDBJ databases">
        <authorList>
            <consortium name="Molecular Ecology Group"/>
        </authorList>
    </citation>
    <scope>NUCLEOTIDE SEQUENCE</scope>
</reference>
<evidence type="ECO:0000313" key="8">
    <source>
        <dbReference type="Proteomes" id="UP000678393"/>
    </source>
</evidence>
<feature type="transmembrane region" description="Helical" evidence="6">
    <location>
        <begin position="107"/>
        <end position="132"/>
    </location>
</feature>
<evidence type="ECO:0000256" key="5">
    <source>
        <dbReference type="ARBA" id="ARBA00023136"/>
    </source>
</evidence>
<dbReference type="InterPro" id="IPR001991">
    <property type="entry name" value="Na-dicarboxylate_symporter"/>
</dbReference>
<proteinExistence type="inferred from homology"/>
<feature type="transmembrane region" description="Helical" evidence="6">
    <location>
        <begin position="77"/>
        <end position="95"/>
    </location>
</feature>
<dbReference type="Gene3D" id="1.10.3860.10">
    <property type="entry name" value="Sodium:dicarboxylate symporter"/>
    <property type="match status" value="1"/>
</dbReference>
<feature type="transmembrane region" description="Helical" evidence="6">
    <location>
        <begin position="277"/>
        <end position="303"/>
    </location>
</feature>
<keyword evidence="2 6" id="KW-0813">Transport</keyword>
<dbReference type="InterPro" id="IPR036458">
    <property type="entry name" value="Na:dicarbo_symporter_sf"/>
</dbReference>
<dbReference type="GO" id="GO:0015501">
    <property type="term" value="F:glutamate:sodium symporter activity"/>
    <property type="evidence" value="ECO:0007669"/>
    <property type="project" value="TreeGrafter"/>
</dbReference>
<accession>A0A8S3ZFA2</accession>
<feature type="transmembrane region" description="Helical" evidence="6">
    <location>
        <begin position="35"/>
        <end position="57"/>
    </location>
</feature>
<evidence type="ECO:0000256" key="3">
    <source>
        <dbReference type="ARBA" id="ARBA00022692"/>
    </source>
</evidence>
<evidence type="ECO:0000256" key="2">
    <source>
        <dbReference type="ARBA" id="ARBA00022448"/>
    </source>
</evidence>
<dbReference type="GO" id="GO:0005886">
    <property type="term" value="C:plasma membrane"/>
    <property type="evidence" value="ECO:0007669"/>
    <property type="project" value="TreeGrafter"/>
</dbReference>
<name>A0A8S3ZFA2_9EUPU</name>
<gene>
    <name evidence="7" type="ORF">CUNI_LOCUS13762</name>
</gene>
<feature type="transmembrane region" description="Helical" evidence="6">
    <location>
        <begin position="412"/>
        <end position="434"/>
    </location>
</feature>
<feature type="transmembrane region" description="Helical" evidence="6">
    <location>
        <begin position="206"/>
        <end position="223"/>
    </location>
</feature>
<dbReference type="AlphaFoldDB" id="A0A8S3ZFA2"/>
<feature type="transmembrane region" description="Helical" evidence="6">
    <location>
        <begin position="389"/>
        <end position="406"/>
    </location>
</feature>
<comment type="similarity">
    <text evidence="6">Belongs to the dicarboxylate/amino acid:cation symporter (DAACS) (TC 2.A.23) family.</text>
</comment>
<dbReference type="Proteomes" id="UP000678393">
    <property type="component" value="Unassembled WGS sequence"/>
</dbReference>
<dbReference type="PANTHER" id="PTHR11958:SF99">
    <property type="entry name" value="SODIUM-DEPENDENT EXCITATORY AMINO ACID TRANSPORTER GLT-6-RELATED"/>
    <property type="match status" value="1"/>
</dbReference>
<dbReference type="GO" id="GO:0015175">
    <property type="term" value="F:neutral L-amino acid transmembrane transporter activity"/>
    <property type="evidence" value="ECO:0007669"/>
    <property type="project" value="TreeGrafter"/>
</dbReference>
<evidence type="ECO:0000256" key="1">
    <source>
        <dbReference type="ARBA" id="ARBA00004141"/>
    </source>
</evidence>
<evidence type="ECO:0000313" key="7">
    <source>
        <dbReference type="EMBL" id="CAG5128204.1"/>
    </source>
</evidence>
<keyword evidence="5 6" id="KW-0472">Membrane</keyword>
<dbReference type="InterPro" id="IPR050746">
    <property type="entry name" value="DAACS"/>
</dbReference>
<feature type="non-terminal residue" evidence="7">
    <location>
        <position position="483"/>
    </location>
</feature>
<dbReference type="SUPFAM" id="SSF118215">
    <property type="entry name" value="Proton glutamate symport protein"/>
    <property type="match status" value="1"/>
</dbReference>
<organism evidence="7 8">
    <name type="scientific">Candidula unifasciata</name>
    <dbReference type="NCBI Taxonomy" id="100452"/>
    <lineage>
        <taxon>Eukaryota</taxon>
        <taxon>Metazoa</taxon>
        <taxon>Spiralia</taxon>
        <taxon>Lophotrochozoa</taxon>
        <taxon>Mollusca</taxon>
        <taxon>Gastropoda</taxon>
        <taxon>Heterobranchia</taxon>
        <taxon>Euthyneura</taxon>
        <taxon>Panpulmonata</taxon>
        <taxon>Eupulmonata</taxon>
        <taxon>Stylommatophora</taxon>
        <taxon>Helicina</taxon>
        <taxon>Helicoidea</taxon>
        <taxon>Geomitridae</taxon>
        <taxon>Candidula</taxon>
    </lineage>
</organism>
<keyword evidence="6" id="KW-0769">Symport</keyword>
<dbReference type="GO" id="GO:0005313">
    <property type="term" value="F:L-glutamate transmembrane transporter activity"/>
    <property type="evidence" value="ECO:0007669"/>
    <property type="project" value="TreeGrafter"/>
</dbReference>
<keyword evidence="8" id="KW-1185">Reference proteome</keyword>
<evidence type="ECO:0000256" key="6">
    <source>
        <dbReference type="RuleBase" id="RU361216"/>
    </source>
</evidence>
<keyword evidence="4 6" id="KW-1133">Transmembrane helix</keyword>